<feature type="transmembrane region" description="Helical" evidence="1">
    <location>
        <begin position="80"/>
        <end position="113"/>
    </location>
</feature>
<keyword evidence="3" id="KW-1185">Reference proteome</keyword>
<comment type="caution">
    <text evidence="2">The sequence shown here is derived from an EMBL/GenBank/DDBJ whole genome shotgun (WGS) entry which is preliminary data.</text>
</comment>
<accession>A0A556QP30</accession>
<evidence type="ECO:0000256" key="1">
    <source>
        <dbReference type="SAM" id="Phobius"/>
    </source>
</evidence>
<keyword evidence="1" id="KW-1133">Transmembrane helix</keyword>
<evidence type="ECO:0000313" key="2">
    <source>
        <dbReference type="EMBL" id="TSJ78391.1"/>
    </source>
</evidence>
<dbReference type="Proteomes" id="UP000315648">
    <property type="component" value="Unassembled WGS sequence"/>
</dbReference>
<dbReference type="EMBL" id="VMBG01000001">
    <property type="protein sequence ID" value="TSJ78391.1"/>
    <property type="molecule type" value="Genomic_DNA"/>
</dbReference>
<keyword evidence="1" id="KW-0472">Membrane</keyword>
<protein>
    <submittedName>
        <fullName evidence="2">Uncharacterized protein</fullName>
    </submittedName>
</protein>
<proteinExistence type="predicted"/>
<organism evidence="2 3">
    <name type="scientific">Rariglobus hedericola</name>
    <dbReference type="NCBI Taxonomy" id="2597822"/>
    <lineage>
        <taxon>Bacteria</taxon>
        <taxon>Pseudomonadati</taxon>
        <taxon>Verrucomicrobiota</taxon>
        <taxon>Opitutia</taxon>
        <taxon>Opitutales</taxon>
        <taxon>Opitutaceae</taxon>
        <taxon>Rariglobus</taxon>
    </lineage>
</organism>
<evidence type="ECO:0000313" key="3">
    <source>
        <dbReference type="Proteomes" id="UP000315648"/>
    </source>
</evidence>
<sequence length="118" mass="12628">MDAQGNFPITRTLIALLAFAVALFNQALFWLLAVLIHGQGRPVPAGRFLVASLGLGVALWLILLVLQFRFTGAGRRNDSLIMFFTGTLLIAGLIVTSPGFALAATVAFTAWATRGLKK</sequence>
<reference evidence="2 3" key="1">
    <citation type="submission" date="2019-07" db="EMBL/GenBank/DDBJ databases">
        <title>Description of 53C-WASEF.</title>
        <authorList>
            <person name="Pitt A."/>
            <person name="Hahn M.W."/>
        </authorList>
    </citation>
    <scope>NUCLEOTIDE SEQUENCE [LARGE SCALE GENOMIC DNA]</scope>
    <source>
        <strain evidence="2 3">53C-WASEF</strain>
    </source>
</reference>
<feature type="transmembrane region" description="Helical" evidence="1">
    <location>
        <begin position="12"/>
        <end position="36"/>
    </location>
</feature>
<gene>
    <name evidence="2" type="ORF">FPL22_03560</name>
</gene>
<dbReference type="RefSeq" id="WP_144228732.1">
    <property type="nucleotide sequence ID" value="NZ_CBCRVV010000003.1"/>
</dbReference>
<dbReference type="AlphaFoldDB" id="A0A556QP30"/>
<feature type="transmembrane region" description="Helical" evidence="1">
    <location>
        <begin position="48"/>
        <end position="68"/>
    </location>
</feature>
<name>A0A556QP30_9BACT</name>
<keyword evidence="1" id="KW-0812">Transmembrane</keyword>